<evidence type="ECO:0000313" key="3">
    <source>
        <dbReference type="EMBL" id="PDQ20079.1"/>
    </source>
</evidence>
<feature type="compositionally biased region" description="Pro residues" evidence="1">
    <location>
        <begin position="1274"/>
        <end position="1291"/>
    </location>
</feature>
<gene>
    <name evidence="3" type="ORF">CN311_16055</name>
</gene>
<evidence type="ECO:0000256" key="1">
    <source>
        <dbReference type="SAM" id="MobiDB-lite"/>
    </source>
</evidence>
<keyword evidence="2" id="KW-0812">Transmembrane</keyword>
<name>A0A2A6FDR6_9HYPH</name>
<proteinExistence type="predicted"/>
<comment type="caution">
    <text evidence="3">The sequence shown here is derived from an EMBL/GenBank/DDBJ whole genome shotgun (WGS) entry which is preliminary data.</text>
</comment>
<protein>
    <submittedName>
        <fullName evidence="3">Uncharacterized protein</fullName>
    </submittedName>
</protein>
<feature type="compositionally biased region" description="Polar residues" evidence="1">
    <location>
        <begin position="1"/>
        <end position="13"/>
    </location>
</feature>
<dbReference type="EMBL" id="NWQG01000097">
    <property type="protein sequence ID" value="PDQ20079.1"/>
    <property type="molecule type" value="Genomic_DNA"/>
</dbReference>
<keyword evidence="4" id="KW-1185">Reference proteome</keyword>
<evidence type="ECO:0000256" key="2">
    <source>
        <dbReference type="SAM" id="Phobius"/>
    </source>
</evidence>
<sequence>MVKSKQPSQTSQAKAAGPTSKTAKRTGDAVRRLYADVALYDLGIALSGTSDSSMTFAGSHFRFDYGDGLELPSLILPEVAWSTPDGHLWLGNPDKAGEIASLDLGRAKLHARRDSDLVDLRFQFADFILVFSKVDPTDGSPPRIERMLRPSRADARQTVVSRLGDNLEDDTVEHDPRDDYVIDARPILAVEFPPQHVMEEAFFRQSPGPLPDVPWPKDEGNLESFIQKLKIEPKLEERAKLRANIADKKVKFEADNITEPGDRLFGKLRTELLDSKFDGLLPDDQRQYIGPYEISAKAIIAAREWQAGELDKILAQVIVRMLAEAGKVKSQDADQQSLESLLKAEADAERAFPLYRLWRDSFRTYAIKEGAADSDPAKAEFINRNRTPVPDNELLPKPDFQDTFTAVFINEMSGREPYDRLAMARLSGRTLLSFRVNIEAAPGDSGEVNGLPRHPVNGPGSPGPGVQRFGAIPFTFEELTNWSRHEPHVNVRARKLYEPLKSGAIPPVVGRVASVDDEAILVQQGFKRGAKISEAHLGQVRASLSNRPAGLETRIELPARVILSTAQNAIWQAPRKIRKPKPKGGELDLFETVPVLASESAIETGKKDYTSYEPLWTARLITKDAEPSLRAIWSPDVRPEAIGYVTPGGAGVPRLAGPPPRGPWAPWVLRREQIDGVRVSPSDVKAAEDYLESGKRPEQRDYTNESVCKDPKGNLPEYLQAVSTIPRPSPTMFQRICEMLWLRKLYNSDAELHSFRTSLDAYDRHELVLLSSAYGLPVTGRRQQIGTSDSKAGDLVERSGQFAPGADFHMTDAHRDVAFYRPKPLDVAELALSAVGGFLNHDTNFLPPAPGINYEGRSMFDGLSIERWQHLIVLGRDILATVVYSGYLFPLGHKASLVKITERVLVKMDMGTSAQTEKRKDQACDFEIKAVLRQRMFVRVSAPTKKYPAVGQPNKGRQWCSEDVTMLTRETPDIVDPTLEFDTQASKTSPSGRIFLENQPGLAFWPQIAMTPDARVQFEFLVDGRRTKMPLIFVDRIAAKNETALRALFQHYHGLEEEWRTCMMGGQTLRYAESVKDGDTSFSTEKVVLSVEGRSSSDLATWPGQNDLTTNNGVLEGADQPPFYPVMSYANIRIEQAETMSGAAIGAVRVRFDGSYVLGGFPARPDGYAGASEPTAGDNSAASKAAGNNLAEAFLYVDGSVLPKMSMGPNGNQSGGVGRPNMDIVGLSRSKGILGAQPQQKVYDYKPSDTGLFSEFKTGGPVVSVARYFSVPPPQTPPAAPAAGGPPPPPSESSSTTSVFESFFSADAKLLGVISFQSLMKLLTLVGGVNAIPALQEAVEYGSQALSRLQEGAADALSFLQAEVLSPLLVLVRTARKEWSQLDDLQTKAQKDAFKALQLITPNIKATSLAKLYPEIDRGLNDLEATLIAAIAETDPVVIVGRLAAVHEAGRRFMRELARLAANPVERLEQAARAQIDTIGGDIKAKVDAYQKVATDLVGALQQSVEQKILSIQASLIAYLIDQLPWQDIEAIERATEQDSNLQELAAALLVELKKIKVDLKSVGQGLRDGTLDPAQALKETVSKVIGSAIAATETEDVTNLLKPSIAGIAYLFPDHENAKEVLRAALAAYRERLRIAETKADQWIDGNAPPLEWAAWVARVRIVRRLVAVARDLLQAKDPRQIFFLLVQLGSEYLGVNIVALEESNIQEEVRRRLTAFVNDAVKSLVALASPTVTAGKIDPLLPDFVIGACVAKLPVGARADTKPGDVATANTAAKDVAARIDQEFATSAPAHFLAGFAKSVLDSFDASDELTKASQDLANLSPLPAEIKAFPAAVEDLRAVLPLYRELFCETVTLVGQAQSAHRELVRMVQAAGVSGILHANAFGPALARLQVLAKEMGQGLSRTRILLTTIIDKLSPHLEAITAAAALAALATALQLDETKLKTEVAKWDKSVALSLRLALKSIFRGAGIFASAASVDANEVFSFGEGIINSIPKALDPERANLAAALAKLKTDTTDLAKSISQLQIEPPLDATPDPTVKGLLGAKLTGTGTTVAEAFKDASPLARTDAIESAVEDFSTAYAALAGRIEGIPQTLALDLLDAPVLELLKALKTGYQEITKIRAGILENVNELPIAAAATVRQALLVQPLSDACNPLEPGCDKLFEESKAVDVLASMPNPVTVGRNLLQAYCQSISDGRSAVEQIASHIGDILDNIARGNLAALVDIAAMRDQVEELISQLIPVKRTLKYDLGFDFDAAKVARVTGGIFTPKAPSRFELSMVATIDLLKAKADMKAKGLIGPFNVKLIGEIFDAVELIFDGVDFGFELGGSPRFDVHYNDFKIGKKLEFVQKLQVYMSPSKDGSGFFIEPMRGRPGILAGYGINLGTIQLGGIAFSNILLNAAAELPFDGDAAMFRFALGRTLAPFLISVPPYGGGGYVAIFADAQGFRGVEASLEFGGVADFSTGPLVAKGRITAGFFIRSMKVPIPGGGMRTVTDIYGTFFAGGEASIWIFSFYASLYVRLGMKGGGTMEGVATFTFSFSMGIVDYDFSVTMRHERQAIGSGGGTQSISNDDRAGYAVPDGVDASTITRSTASGQTMAPNVEPVVSPFGEATMSEFLSYFDLDLLKSVASK</sequence>
<dbReference type="Proteomes" id="UP000219182">
    <property type="component" value="Unassembled WGS sequence"/>
</dbReference>
<feature type="transmembrane region" description="Helical" evidence="2">
    <location>
        <begin position="2499"/>
        <end position="2522"/>
    </location>
</feature>
<keyword evidence="2" id="KW-0472">Membrane</keyword>
<feature type="region of interest" description="Disordered" evidence="1">
    <location>
        <begin position="1274"/>
        <end position="1297"/>
    </location>
</feature>
<keyword evidence="2" id="KW-1133">Transmembrane helix</keyword>
<evidence type="ECO:0000313" key="4">
    <source>
        <dbReference type="Proteomes" id="UP000219182"/>
    </source>
</evidence>
<feature type="region of interest" description="Disordered" evidence="1">
    <location>
        <begin position="690"/>
        <end position="709"/>
    </location>
</feature>
<reference evidence="3 4" key="1">
    <citation type="submission" date="2017-09" db="EMBL/GenBank/DDBJ databases">
        <title>Mesorhizobum sanjuanii sp. nov. isolated from nodules of Lotus tenuis in saline-alkaline lowlands of Flooding Pampa.</title>
        <authorList>
            <person name="Sannazzaro A.I."/>
            <person name="Torres Tejerizo G.A."/>
            <person name="Fontana F."/>
            <person name="Cumpa Velazquez L.M."/>
            <person name="Hansen L."/>
            <person name="Pistorio M."/>
            <person name="Estrella M.J."/>
        </authorList>
    </citation>
    <scope>NUCLEOTIDE SEQUENCE [LARGE SCALE GENOMIC DNA]</scope>
    <source>
        <strain evidence="3 4">BSA136</strain>
    </source>
</reference>
<organism evidence="3 4">
    <name type="scientific">Mesorhizobium sanjuanii</name>
    <dbReference type="NCBI Taxonomy" id="2037900"/>
    <lineage>
        <taxon>Bacteria</taxon>
        <taxon>Pseudomonadati</taxon>
        <taxon>Pseudomonadota</taxon>
        <taxon>Alphaproteobacteria</taxon>
        <taxon>Hyphomicrobiales</taxon>
        <taxon>Phyllobacteriaceae</taxon>
        <taxon>Mesorhizobium</taxon>
    </lineage>
</organism>
<feature type="region of interest" description="Disordered" evidence="1">
    <location>
        <begin position="1"/>
        <end position="24"/>
    </location>
</feature>
<accession>A0A2A6FDR6</accession>